<dbReference type="SMART" id="SM00267">
    <property type="entry name" value="GGDEF"/>
    <property type="match status" value="1"/>
</dbReference>
<dbReference type="CDD" id="cd01948">
    <property type="entry name" value="EAL"/>
    <property type="match status" value="1"/>
</dbReference>
<organism evidence="4 5">
    <name type="scientific">Arcobacter cloacae</name>
    <dbReference type="NCBI Taxonomy" id="1054034"/>
    <lineage>
        <taxon>Bacteria</taxon>
        <taxon>Pseudomonadati</taxon>
        <taxon>Campylobacterota</taxon>
        <taxon>Epsilonproteobacteria</taxon>
        <taxon>Campylobacterales</taxon>
        <taxon>Arcobacteraceae</taxon>
        <taxon>Arcobacter</taxon>
    </lineage>
</organism>
<dbReference type="PANTHER" id="PTHR44757:SF2">
    <property type="entry name" value="BIOFILM ARCHITECTURE MAINTENANCE PROTEIN MBAA"/>
    <property type="match status" value="1"/>
</dbReference>
<feature type="transmembrane region" description="Helical" evidence="1">
    <location>
        <begin position="162"/>
        <end position="185"/>
    </location>
</feature>
<keyword evidence="1" id="KW-1133">Transmembrane helix</keyword>
<evidence type="ECO:0000259" key="3">
    <source>
        <dbReference type="PROSITE" id="PS50887"/>
    </source>
</evidence>
<dbReference type="SMART" id="SM00052">
    <property type="entry name" value="EAL"/>
    <property type="match status" value="1"/>
</dbReference>
<comment type="caution">
    <text evidence="4">The sequence shown here is derived from an EMBL/GenBank/DDBJ whole genome shotgun (WGS) entry which is preliminary data.</text>
</comment>
<evidence type="ECO:0000256" key="1">
    <source>
        <dbReference type="SAM" id="Phobius"/>
    </source>
</evidence>
<dbReference type="InterPro" id="IPR029787">
    <property type="entry name" value="Nucleotide_cyclase"/>
</dbReference>
<dbReference type="FunFam" id="3.30.70.270:FF:000001">
    <property type="entry name" value="Diguanylate cyclase domain protein"/>
    <property type="match status" value="1"/>
</dbReference>
<feature type="transmembrane region" description="Helical" evidence="1">
    <location>
        <begin position="9"/>
        <end position="29"/>
    </location>
</feature>
<dbReference type="Pfam" id="PF00563">
    <property type="entry name" value="EAL"/>
    <property type="match status" value="1"/>
</dbReference>
<dbReference type="InterPro" id="IPR035919">
    <property type="entry name" value="EAL_sf"/>
</dbReference>
<dbReference type="InterPro" id="IPR001633">
    <property type="entry name" value="EAL_dom"/>
</dbReference>
<reference evidence="4 5" key="1">
    <citation type="submission" date="2017-10" db="EMBL/GenBank/DDBJ databases">
        <title>Genomics of the genus Arcobacter.</title>
        <authorList>
            <person name="Perez-Cataluna A."/>
            <person name="Figueras M.J."/>
        </authorList>
    </citation>
    <scope>NUCLEOTIDE SEQUENCE [LARGE SCALE GENOMIC DNA]</scope>
    <source>
        <strain evidence="4 5">F26</strain>
    </source>
</reference>
<evidence type="ECO:0000259" key="2">
    <source>
        <dbReference type="PROSITE" id="PS50883"/>
    </source>
</evidence>
<dbReference type="NCBIfam" id="TIGR00254">
    <property type="entry name" value="GGDEF"/>
    <property type="match status" value="1"/>
</dbReference>
<accession>A0A4Q0ZE74</accession>
<dbReference type="InterPro" id="IPR052155">
    <property type="entry name" value="Biofilm_reg_signaling"/>
</dbReference>
<dbReference type="EMBL" id="PDJZ01000004">
    <property type="protein sequence ID" value="RXJ84619.1"/>
    <property type="molecule type" value="Genomic_DNA"/>
</dbReference>
<dbReference type="Gene3D" id="3.30.70.270">
    <property type="match status" value="1"/>
</dbReference>
<dbReference type="PROSITE" id="PS50887">
    <property type="entry name" value="GGDEF"/>
    <property type="match status" value="1"/>
</dbReference>
<dbReference type="Proteomes" id="UP000290870">
    <property type="component" value="Unassembled WGS sequence"/>
</dbReference>
<feature type="domain" description="EAL" evidence="2">
    <location>
        <begin position="408"/>
        <end position="660"/>
    </location>
</feature>
<dbReference type="CDD" id="cd01949">
    <property type="entry name" value="GGDEF"/>
    <property type="match status" value="1"/>
</dbReference>
<dbReference type="InterPro" id="IPR043128">
    <property type="entry name" value="Rev_trsase/Diguanyl_cyclase"/>
</dbReference>
<name>A0A4Q0ZE74_9BACT</name>
<dbReference type="GO" id="GO:0003824">
    <property type="term" value="F:catalytic activity"/>
    <property type="evidence" value="ECO:0007669"/>
    <property type="project" value="UniProtKB-ARBA"/>
</dbReference>
<gene>
    <name evidence="4" type="ORF">CRU90_04475</name>
</gene>
<protein>
    <recommendedName>
        <fullName evidence="6">Diguanylate cyclase/phosphodiesterase</fullName>
    </recommendedName>
</protein>
<keyword evidence="1" id="KW-0472">Membrane</keyword>
<dbReference type="SUPFAM" id="SSF55073">
    <property type="entry name" value="Nucleotide cyclase"/>
    <property type="match status" value="1"/>
</dbReference>
<feature type="domain" description="GGDEF" evidence="3">
    <location>
        <begin position="266"/>
        <end position="399"/>
    </location>
</feature>
<evidence type="ECO:0000313" key="4">
    <source>
        <dbReference type="EMBL" id="RXJ84619.1"/>
    </source>
</evidence>
<evidence type="ECO:0008006" key="6">
    <source>
        <dbReference type="Google" id="ProtNLM"/>
    </source>
</evidence>
<sequence>MIFNIQKFILFFISLILIIFYTIFGYYFFKQEEEISNVILKSLENNIKETSYKLAKSIEEKNDILTYRSLLDRISSHEDFIQAILVFDNEKLLLTTNPKIKTINRDLKNYKLNSSYERLMNQEYIEEEITFYEGKNLKKLLLVFVFEKEEIYTHFVKNKLDFILYFGLFPILTLLLLVIILRIYITKPLELLRQYAYYNNSVPKAFKIKELEAIRHSMVDSFTRLEAEKKELYLMARTDSLSGLANRNSLNEYLERLIPTMQRNEKEFAFLFLDIDHFKTVNDSLGHNIGDELLKNISSLIRKTLRPSDFIARVGGDEFVIVIQEYKSYIELSNIIQRIQDHLSQTWLIQTHPINIGCSIGVAFFPKDGEDIVSLMKNADIAMYEAKKLGRNQYHFFTEELNETVQKVITLDKQMRQALIDNEYMLYYQPKIDLLSGKILGVEALIRWINKTNGFVSPGDFIPLAEENGFIKELGVWIVDEALNQYVKWRNLGIDISIAINISAKQFLEKDFEIKFIEKLEEKKINPSKINLEITEYILMDKSDYVQNILKFLHNYGIKISLDDFGTGYSSLSYLKKFPIDYLKIDKAFLDDYESSSGKIFLETIVKMGQMLKMKVIAEGVEKQEQIDYLKSISCNEYQGYYFSKPLSSKDFEALYLNTLKDE</sequence>
<proteinExistence type="predicted"/>
<dbReference type="RefSeq" id="WP_128986080.1">
    <property type="nucleotide sequence ID" value="NZ_PDJZ01000004.1"/>
</dbReference>
<keyword evidence="1" id="KW-0812">Transmembrane</keyword>
<dbReference type="PROSITE" id="PS50883">
    <property type="entry name" value="EAL"/>
    <property type="match status" value="1"/>
</dbReference>
<dbReference type="PANTHER" id="PTHR44757">
    <property type="entry name" value="DIGUANYLATE CYCLASE DGCP"/>
    <property type="match status" value="1"/>
</dbReference>
<evidence type="ECO:0000313" key="5">
    <source>
        <dbReference type="Proteomes" id="UP000290870"/>
    </source>
</evidence>
<dbReference type="Gene3D" id="3.20.20.450">
    <property type="entry name" value="EAL domain"/>
    <property type="match status" value="1"/>
</dbReference>
<dbReference type="InterPro" id="IPR000160">
    <property type="entry name" value="GGDEF_dom"/>
</dbReference>
<dbReference type="SUPFAM" id="SSF141868">
    <property type="entry name" value="EAL domain-like"/>
    <property type="match status" value="1"/>
</dbReference>
<dbReference type="AlphaFoldDB" id="A0A4Q0ZE74"/>
<dbReference type="Pfam" id="PF00990">
    <property type="entry name" value="GGDEF"/>
    <property type="match status" value="1"/>
</dbReference>
<dbReference type="OrthoDB" id="5372181at2"/>